<feature type="domain" description="GerMN" evidence="2">
    <location>
        <begin position="179"/>
        <end position="285"/>
    </location>
</feature>
<protein>
    <submittedName>
        <fullName evidence="5">Lipoprotein LpqB family protein</fullName>
    </submittedName>
</protein>
<proteinExistence type="predicted"/>
<feature type="domain" description="Lipoprotein LpqB N-terminal" evidence="4">
    <location>
        <begin position="49"/>
        <end position="171"/>
    </location>
</feature>
<feature type="signal peptide" evidence="1">
    <location>
        <begin position="1"/>
        <end position="20"/>
    </location>
</feature>
<evidence type="ECO:0000259" key="3">
    <source>
        <dbReference type="Pfam" id="PF10647"/>
    </source>
</evidence>
<gene>
    <name evidence="5" type="ORF">HMPREF0044_0838</name>
</gene>
<dbReference type="InterPro" id="IPR018910">
    <property type="entry name" value="LpqB_C"/>
</dbReference>
<feature type="domain" description="Lipoprotein LpqB C-terminal" evidence="3">
    <location>
        <begin position="344"/>
        <end position="541"/>
    </location>
</feature>
<dbReference type="Pfam" id="PF25976">
    <property type="entry name" value="LpqB_N"/>
    <property type="match status" value="1"/>
</dbReference>
<feature type="chain" id="PRO_5038848479" evidence="1">
    <location>
        <begin position="21"/>
        <end position="550"/>
    </location>
</feature>
<dbReference type="RefSeq" id="WP_006546610.1">
    <property type="nucleotide sequence ID" value="NZ_DS999543.1"/>
</dbReference>
<dbReference type="EMBL" id="ACFG01000030">
    <property type="protein sequence ID" value="EEH63819.1"/>
    <property type="molecule type" value="Genomic_DNA"/>
</dbReference>
<dbReference type="AlphaFoldDB" id="C0VZW0"/>
<evidence type="ECO:0000256" key="1">
    <source>
        <dbReference type="SAM" id="SignalP"/>
    </source>
</evidence>
<keyword evidence="6" id="KW-1185">Reference proteome</keyword>
<dbReference type="InterPro" id="IPR059026">
    <property type="entry name" value="LpqB_N"/>
</dbReference>
<evidence type="ECO:0000313" key="6">
    <source>
        <dbReference type="Proteomes" id="UP000010301"/>
    </source>
</evidence>
<dbReference type="HOGENOM" id="CLU_032207_0_0_11"/>
<sequence>MKTKLKVFAAALGTILFASACQTLPTAGPVTPFELQENTSASLVLKGFGPVKDAEPDTIVRDFLRATAAGWSDDFQVARSYLTETAKKTWKPDTAVYVYSDDYTPIISYNGESKITAATRIHASVAKDGTYGIEKTNSVYTSDFELVKDAQNQWRIKGLPDGAVISESSFRAAFQYSSVFFPTTDKRTLVADHRWFPRRRLASYLMQAILAGPSAGIAPAVINAAPEGAVLPLQNVEVNDSVAEVAIEGTGLGTEEAQLLFKWQVNATLLQVPSVSEVHLRVNGVLVTEQPVPTGPQWALDNIVSVGKDGLIRERDSKKDIVVSASTLGEEPVSFPTRGPLEDSLTAYIQSNSKLVVVARNAQPVEIYTADSLSAPSVDRANWTWTVVKGKIVVVRSGTDPIVFESPWGAEELITAVRVSPDGARLLVQRGGDAPSVGILPIRRNVDARPVSLGEIEVLNSGTARVLDATWVGNATIAILQAEAVNRYVLIAHLGAAAEKIRAPEKAVRISGGASEQFLQIETDEGKYFVRSGSLWNALVSDVKYRAFPH</sequence>
<dbReference type="Pfam" id="PF10647">
    <property type="entry name" value="Gmad1"/>
    <property type="match status" value="1"/>
</dbReference>
<organism evidence="5 6">
    <name type="scientific">Gleimia coleocanis DSM 15436</name>
    <dbReference type="NCBI Taxonomy" id="525245"/>
    <lineage>
        <taxon>Bacteria</taxon>
        <taxon>Bacillati</taxon>
        <taxon>Actinomycetota</taxon>
        <taxon>Actinomycetes</taxon>
        <taxon>Actinomycetales</taxon>
        <taxon>Actinomycetaceae</taxon>
        <taxon>Gleimia</taxon>
    </lineage>
</organism>
<evidence type="ECO:0000259" key="4">
    <source>
        <dbReference type="Pfam" id="PF25976"/>
    </source>
</evidence>
<dbReference type="OrthoDB" id="3226781at2"/>
<dbReference type="STRING" id="525245.HMPREF0044_0838"/>
<comment type="caution">
    <text evidence="5">The sequence shown here is derived from an EMBL/GenBank/DDBJ whole genome shotgun (WGS) entry which is preliminary data.</text>
</comment>
<reference evidence="5 6" key="1">
    <citation type="submission" date="2009-01" db="EMBL/GenBank/DDBJ databases">
        <authorList>
            <person name="Qin X."/>
            <person name="Bachman B."/>
            <person name="Battles P."/>
            <person name="Bell A."/>
            <person name="Bess C."/>
            <person name="Bickham C."/>
            <person name="Chaboub L."/>
            <person name="Chen D."/>
            <person name="Coyle M."/>
            <person name="Deiros D.R."/>
            <person name="Dinh H."/>
            <person name="Forbes L."/>
            <person name="Fowler G."/>
            <person name="Francisco L."/>
            <person name="Fu Q."/>
            <person name="Gubbala S."/>
            <person name="Hale W."/>
            <person name="Han Y."/>
            <person name="Hemphill L."/>
            <person name="Highlander S.K."/>
            <person name="Hirani K."/>
            <person name="Hogues M."/>
            <person name="Jackson L."/>
            <person name="Jakkamsetti A."/>
            <person name="Javaid M."/>
            <person name="Jiang H."/>
            <person name="Korchina V."/>
            <person name="Kovar C."/>
            <person name="Lara F."/>
            <person name="Lee S."/>
            <person name="Mata R."/>
            <person name="Mathew T."/>
            <person name="Moen C."/>
            <person name="Morales K."/>
            <person name="Munidasa M."/>
            <person name="Nazareth L."/>
            <person name="Ngo R."/>
            <person name="Nguyen L."/>
            <person name="Okwuonu G."/>
            <person name="Ongeri F."/>
            <person name="Patil S."/>
            <person name="Petrosino J."/>
            <person name="Pham C."/>
            <person name="Pham P."/>
            <person name="Pu L.-L."/>
            <person name="Puazo M."/>
            <person name="Raj R."/>
            <person name="Reid J."/>
            <person name="Rouhana J."/>
            <person name="Saada N."/>
            <person name="Shang Y."/>
            <person name="Simmons D."/>
            <person name="Thornton R."/>
            <person name="Warren J."/>
            <person name="Weissenberger G."/>
            <person name="Zhang J."/>
            <person name="Zhang L."/>
            <person name="Zhou C."/>
            <person name="Zhu D."/>
            <person name="Muzny D."/>
            <person name="Worley K."/>
            <person name="Gibbs R."/>
        </authorList>
    </citation>
    <scope>NUCLEOTIDE SEQUENCE [LARGE SCALE GENOMIC DNA]</scope>
    <source>
        <strain evidence="5 6">DSM 15436</strain>
    </source>
</reference>
<keyword evidence="1" id="KW-0732">Signal</keyword>
<evidence type="ECO:0000259" key="2">
    <source>
        <dbReference type="Pfam" id="PF10646"/>
    </source>
</evidence>
<keyword evidence="5" id="KW-0449">Lipoprotein</keyword>
<accession>C0VZW0</accession>
<evidence type="ECO:0000313" key="5">
    <source>
        <dbReference type="EMBL" id="EEH63819.1"/>
    </source>
</evidence>
<name>C0VZW0_9ACTO</name>
<dbReference type="Proteomes" id="UP000010301">
    <property type="component" value="Unassembled WGS sequence"/>
</dbReference>
<dbReference type="Pfam" id="PF10646">
    <property type="entry name" value="Germane"/>
    <property type="match status" value="1"/>
</dbReference>
<dbReference type="PROSITE" id="PS51257">
    <property type="entry name" value="PROKAR_LIPOPROTEIN"/>
    <property type="match status" value="1"/>
</dbReference>
<dbReference type="eggNOG" id="COG5401">
    <property type="taxonomic scope" value="Bacteria"/>
</dbReference>
<dbReference type="InterPro" id="IPR019606">
    <property type="entry name" value="GerMN"/>
</dbReference>